<comment type="caution">
    <text evidence="1">The sequence shown here is derived from an EMBL/GenBank/DDBJ whole genome shotgun (WGS) entry which is preliminary data.</text>
</comment>
<dbReference type="OrthoDB" id="3469225at2759"/>
<proteinExistence type="predicted"/>
<dbReference type="Proteomes" id="UP000293360">
    <property type="component" value="Unassembled WGS sequence"/>
</dbReference>
<keyword evidence="2" id="KW-1185">Reference proteome</keyword>
<gene>
    <name evidence="1" type="ORF">DL764_004367</name>
</gene>
<name>A0A4V1XB04_9PEZI</name>
<protein>
    <submittedName>
        <fullName evidence="1">Uncharacterized protein</fullName>
    </submittedName>
</protein>
<evidence type="ECO:0000313" key="2">
    <source>
        <dbReference type="Proteomes" id="UP000293360"/>
    </source>
</evidence>
<sequence>MSALRATAAAASYVNRHIDHPTLWRDGTAALRVLGPALHEILSLEGRALPSNPRDKSYSARAAREAFRRAVLVFMAVVKIKLGFEARDMAAHLDAFRQISQLPLVDWAVVPELNLWAHVVAAAREKPEDRAWHVFTIVSIMQILGLETADRAFELVRGIMWVDAIAEGDDDLPQEIDRFAAGSFGRRVQDLQAVSEGVGLAGLETSLSTECTLE</sequence>
<dbReference type="AlphaFoldDB" id="A0A4V1XB04"/>
<reference evidence="1 2" key="1">
    <citation type="submission" date="2018-06" db="EMBL/GenBank/DDBJ databases">
        <title>Complete Genomes of Monosporascus.</title>
        <authorList>
            <person name="Robinson A.J."/>
            <person name="Natvig D.O."/>
        </authorList>
    </citation>
    <scope>NUCLEOTIDE SEQUENCE [LARGE SCALE GENOMIC DNA]</scope>
    <source>
        <strain evidence="1 2">CBS 110550</strain>
    </source>
</reference>
<accession>A0A4V1XB04</accession>
<dbReference type="STRING" id="155417.A0A4V1XB04"/>
<evidence type="ECO:0000313" key="1">
    <source>
        <dbReference type="EMBL" id="RYP04559.1"/>
    </source>
</evidence>
<dbReference type="EMBL" id="QJNU01000205">
    <property type="protein sequence ID" value="RYP04559.1"/>
    <property type="molecule type" value="Genomic_DNA"/>
</dbReference>
<organism evidence="1 2">
    <name type="scientific">Monosporascus ibericus</name>
    <dbReference type="NCBI Taxonomy" id="155417"/>
    <lineage>
        <taxon>Eukaryota</taxon>
        <taxon>Fungi</taxon>
        <taxon>Dikarya</taxon>
        <taxon>Ascomycota</taxon>
        <taxon>Pezizomycotina</taxon>
        <taxon>Sordariomycetes</taxon>
        <taxon>Xylariomycetidae</taxon>
        <taxon>Xylariales</taxon>
        <taxon>Xylariales incertae sedis</taxon>
        <taxon>Monosporascus</taxon>
    </lineage>
</organism>